<dbReference type="Proteomes" id="UP000626109">
    <property type="component" value="Unassembled WGS sequence"/>
</dbReference>
<reference evidence="2" key="1">
    <citation type="submission" date="2021-02" db="EMBL/GenBank/DDBJ databases">
        <authorList>
            <person name="Dougan E. K."/>
            <person name="Rhodes N."/>
            <person name="Thang M."/>
            <person name="Chan C."/>
        </authorList>
    </citation>
    <scope>NUCLEOTIDE SEQUENCE</scope>
</reference>
<evidence type="ECO:0000313" key="3">
    <source>
        <dbReference type="Proteomes" id="UP000626109"/>
    </source>
</evidence>
<accession>A0A813J022</accession>
<name>A0A813J022_POLGL</name>
<evidence type="ECO:0000313" key="2">
    <source>
        <dbReference type="EMBL" id="CAE8667916.1"/>
    </source>
</evidence>
<comment type="caution">
    <text evidence="2">The sequence shown here is derived from an EMBL/GenBank/DDBJ whole genome shotgun (WGS) entry which is preliminary data.</text>
</comment>
<proteinExistence type="predicted"/>
<dbReference type="AlphaFoldDB" id="A0A813J022"/>
<gene>
    <name evidence="2" type="ORF">PGLA2088_LOCUS16746</name>
</gene>
<feature type="region of interest" description="Disordered" evidence="1">
    <location>
        <begin position="1"/>
        <end position="34"/>
    </location>
</feature>
<protein>
    <submittedName>
        <fullName evidence="2">Uncharacterized protein</fullName>
    </submittedName>
</protein>
<dbReference type="EMBL" id="CAJNNW010021431">
    <property type="protein sequence ID" value="CAE8667916.1"/>
    <property type="molecule type" value="Genomic_DNA"/>
</dbReference>
<feature type="region of interest" description="Disordered" evidence="1">
    <location>
        <begin position="148"/>
        <end position="183"/>
    </location>
</feature>
<feature type="compositionally biased region" description="Gly residues" evidence="1">
    <location>
        <begin position="151"/>
        <end position="165"/>
    </location>
</feature>
<organism evidence="2 3">
    <name type="scientific">Polarella glacialis</name>
    <name type="common">Dinoflagellate</name>
    <dbReference type="NCBI Taxonomy" id="89957"/>
    <lineage>
        <taxon>Eukaryota</taxon>
        <taxon>Sar</taxon>
        <taxon>Alveolata</taxon>
        <taxon>Dinophyceae</taxon>
        <taxon>Suessiales</taxon>
        <taxon>Suessiaceae</taxon>
        <taxon>Polarella</taxon>
    </lineage>
</organism>
<feature type="compositionally biased region" description="Gly residues" evidence="1">
    <location>
        <begin position="1"/>
        <end position="31"/>
    </location>
</feature>
<evidence type="ECO:0000256" key="1">
    <source>
        <dbReference type="SAM" id="MobiDB-lite"/>
    </source>
</evidence>
<sequence length="439" mass="46721">MSGMMGGPGMPGGGGDGQGGEGGGMGGGMPGMPGMMPGMRPGMPGMMPGMTMPGMRPGMPGMPGMPGGMPGMPGGGMPGMPGGGMPGMPGGGMPGMPGGGMPGMQGGCNPMMMMMMANMMKMAQMNQGGGAGRDAPANPMAAMMAQMQQAQGGGAMSSAGGGGGSSAPAKKESRSEPEGDAAIDPEIRELGDYFNIEERWIKRLNETMLKRQDTKGQDLEKLYEVLERARSPTGLLTVQIGKMECGQFVGKIKPDKDVERLARKFKLDDHVTSRLTELKVCRRTSGQEERGIKDLDRLEQHLRYCKRPNAMATLLAGKLLEGEMEELPDLTEAEKIMEKYKLDEDARSKLREIVEKRAADATAVLEVVKKHLDTSTFASSMLCKIARTLIDGETLPDPPERHFKSCVSRVVAFCSCRFGRRLLFVHLLFGFASDYGCSC</sequence>